<dbReference type="Pfam" id="PF18990">
    <property type="entry name" value="DUF5723"/>
    <property type="match status" value="1"/>
</dbReference>
<organism evidence="2 8">
    <name type="scientific">Bacteroides cellulosilyticus</name>
    <dbReference type="NCBI Taxonomy" id="246787"/>
    <lineage>
        <taxon>Bacteria</taxon>
        <taxon>Pseudomonadati</taxon>
        <taxon>Bacteroidota</taxon>
        <taxon>Bacteroidia</taxon>
        <taxon>Bacteroidales</taxon>
        <taxon>Bacteroidaceae</taxon>
        <taxon>Bacteroides</taxon>
    </lineage>
</organism>
<protein>
    <submittedName>
        <fullName evidence="5">DUF5723 family protein</fullName>
    </submittedName>
</protein>
<proteinExistence type="predicted"/>
<gene>
    <name evidence="2" type="ORF">BcellWH2_01688</name>
    <name evidence="7" type="ORF">DWX97_04310</name>
    <name evidence="3" type="ORF">F2Y86_15185</name>
    <name evidence="4" type="ORF">F2Y87_01000</name>
    <name evidence="5" type="ORF">PZH42_14325</name>
    <name evidence="6" type="ORF">RO785_03790</name>
</gene>
<dbReference type="AlphaFoldDB" id="A0A0P0GNY2"/>
<dbReference type="InterPro" id="IPR043781">
    <property type="entry name" value="DUF5723"/>
</dbReference>
<dbReference type="EMBL" id="JAVSNH010000001">
    <property type="protein sequence ID" value="MDT4510102.1"/>
    <property type="molecule type" value="Genomic_DNA"/>
</dbReference>
<evidence type="ECO:0000313" key="3">
    <source>
        <dbReference type="EMBL" id="KAA5407793.1"/>
    </source>
</evidence>
<accession>A0A0P0GNY2</accession>
<evidence type="ECO:0000313" key="4">
    <source>
        <dbReference type="EMBL" id="KAA5422962.1"/>
    </source>
</evidence>
<sequence>MRKLILLGICISFLLPTAMQAQYLRSSYFMEGSSTRIQLNPALQPKRGYVNLPGIGSVNAEVATNSLGIQDVIDVFDSDGEFYNNDKFYNRLKGMNEVNISANTDVISFGFYKGKGFWSFNVGARADVDATIPKTMFDYLRATDADNFSWSGESFDIRNEKLRLNAYIEVGAGYSRAINERLTVGGKAKLLLGAGNINLNINQLYMYGKDAGIDSEFQLKTDAYLEASAKGLDLEEENGYITDLDYNSFGISGYGAGIDLGASYQVMKNLTVSAAILDLGFISWGKSSTQIAESDKNTTIDKNNYSESSDVLDFDLFGLKKKENKSRTTSLSPTMVIGGEYGLLNNKLGLGLLSTTRFGQLKTYSELTFSANYRPNTLINTTLSYSMLQGGETFGIAFKIGPLMLGTDYMYFGNNSKHVNAFIGLSIPLGKKI</sequence>
<dbReference type="Proteomes" id="UP000325055">
    <property type="component" value="Unassembled WGS sequence"/>
</dbReference>
<dbReference type="Proteomes" id="UP000061809">
    <property type="component" value="Chromosome"/>
</dbReference>
<feature type="domain" description="DUF5723" evidence="1">
    <location>
        <begin position="41"/>
        <end position="408"/>
    </location>
</feature>
<dbReference type="EMBL" id="CP012801">
    <property type="protein sequence ID" value="ALJ58941.1"/>
    <property type="molecule type" value="Genomic_DNA"/>
</dbReference>
<evidence type="ECO:0000313" key="2">
    <source>
        <dbReference type="EMBL" id="ALJ58941.1"/>
    </source>
</evidence>
<reference evidence="7 9" key="2">
    <citation type="submission" date="2018-08" db="EMBL/GenBank/DDBJ databases">
        <title>A genome reference for cultivated species of the human gut microbiota.</title>
        <authorList>
            <person name="Zou Y."/>
            <person name="Xue W."/>
            <person name="Luo G."/>
        </authorList>
    </citation>
    <scope>NUCLEOTIDE SEQUENCE [LARGE SCALE GENOMIC DNA]</scope>
    <source>
        <strain evidence="7 9">AF22-3AC</strain>
    </source>
</reference>
<dbReference type="RefSeq" id="WP_007210180.1">
    <property type="nucleotide sequence ID" value="NZ_CP012801.1"/>
</dbReference>
<dbReference type="EMBL" id="VVYW01000011">
    <property type="protein sequence ID" value="KAA5407793.1"/>
    <property type="molecule type" value="Genomic_DNA"/>
</dbReference>
<dbReference type="Proteomes" id="UP001221924">
    <property type="component" value="Unassembled WGS sequence"/>
</dbReference>
<reference evidence="6" key="5">
    <citation type="submission" date="2023-08" db="EMBL/GenBank/DDBJ databases">
        <title>Reintroducing virulent viruses to syntetic microbiomes.</title>
        <authorList>
            <person name="Wilde J."/>
            <person name="Boyes R."/>
            <person name="Robinson A.V."/>
            <person name="Daisley B.A."/>
            <person name="Allen-Vercoe E."/>
        </authorList>
    </citation>
    <scope>NUCLEOTIDE SEQUENCE</scope>
    <source>
        <strain evidence="6">225I_12FAA</strain>
    </source>
</reference>
<evidence type="ECO:0000313" key="6">
    <source>
        <dbReference type="EMBL" id="MDT4510102.1"/>
    </source>
</evidence>
<name>A0A0P0GNY2_9BACE</name>
<evidence type="ECO:0000313" key="5">
    <source>
        <dbReference type="EMBL" id="MDE8695284.1"/>
    </source>
</evidence>
<reference evidence="2 8" key="1">
    <citation type="journal article" date="2015" name="Science">
        <title>Genetic determinants of in vivo fitness and diet responsiveness in multiple human gut Bacteroides.</title>
        <authorList>
            <person name="Wu M."/>
            <person name="McNulty N.P."/>
            <person name="Rodionov D.A."/>
            <person name="Khoroshkin M.S."/>
            <person name="Griffin N.W."/>
            <person name="Cheng J."/>
            <person name="Latreille P."/>
            <person name="Kerstetter R.A."/>
            <person name="Terrapon N."/>
            <person name="Henrissat B."/>
            <person name="Osterman A.L."/>
            <person name="Gordon J.I."/>
        </authorList>
    </citation>
    <scope>NUCLEOTIDE SEQUENCE [LARGE SCALE GENOMIC DNA]</scope>
    <source>
        <strain evidence="2 8">WH2</strain>
    </source>
</reference>
<evidence type="ECO:0000313" key="9">
    <source>
        <dbReference type="Proteomes" id="UP000283341"/>
    </source>
</evidence>
<dbReference type="EMBL" id="JARFID010000013">
    <property type="protein sequence ID" value="MDE8695284.1"/>
    <property type="molecule type" value="Genomic_DNA"/>
</dbReference>
<dbReference type="PATRIC" id="fig|246787.4.peg.1738"/>
<reference evidence="10 11" key="3">
    <citation type="journal article" date="2019" name="Nat. Med.">
        <title>A library of human gut bacterial isolates paired with longitudinal multiomics data enables mechanistic microbiome research.</title>
        <authorList>
            <person name="Poyet M."/>
            <person name="Groussin M."/>
            <person name="Gibbons S.M."/>
            <person name="Avila-Pacheco J."/>
            <person name="Jiang X."/>
            <person name="Kearney S.M."/>
            <person name="Perrotta A.R."/>
            <person name="Berdy B."/>
            <person name="Zhao S."/>
            <person name="Lieberman T.D."/>
            <person name="Swanson P.K."/>
            <person name="Smith M."/>
            <person name="Roesemann S."/>
            <person name="Alexander J.E."/>
            <person name="Rich S.A."/>
            <person name="Livny J."/>
            <person name="Vlamakis H."/>
            <person name="Clish C."/>
            <person name="Bullock K."/>
            <person name="Deik A."/>
            <person name="Scott J."/>
            <person name="Pierce K.A."/>
            <person name="Xavier R.J."/>
            <person name="Alm E.J."/>
        </authorList>
    </citation>
    <scope>NUCLEOTIDE SEQUENCE [LARGE SCALE GENOMIC DNA]</scope>
    <source>
        <strain evidence="3 10">BIOML-A7</strain>
        <strain evidence="4 11">BIOML-A8</strain>
    </source>
</reference>
<evidence type="ECO:0000313" key="8">
    <source>
        <dbReference type="Proteomes" id="UP000061809"/>
    </source>
</evidence>
<dbReference type="Proteomes" id="UP000482653">
    <property type="component" value="Unassembled WGS sequence"/>
</dbReference>
<dbReference type="EMBL" id="VVYX01000001">
    <property type="protein sequence ID" value="KAA5422962.1"/>
    <property type="molecule type" value="Genomic_DNA"/>
</dbReference>
<dbReference type="GeneID" id="66306872"/>
<reference evidence="5" key="4">
    <citation type="submission" date="2023-03" db="EMBL/GenBank/DDBJ databases">
        <title>DFI Biobank Strains.</title>
        <authorList>
            <person name="Mostad J."/>
            <person name="Paddock L."/>
            <person name="Medina S."/>
            <person name="Waligurski E."/>
            <person name="Barat B."/>
            <person name="Smith R."/>
            <person name="Burgo V."/>
            <person name="Metcalfe C."/>
            <person name="Woodson C."/>
            <person name="Sundararajan A."/>
            <person name="Ramaswamy R."/>
            <person name="Lin H."/>
            <person name="Pamer E.G."/>
        </authorList>
    </citation>
    <scope>NUCLEOTIDE SEQUENCE</scope>
    <source>
        <strain evidence="5">DFI.9.5</strain>
    </source>
</reference>
<evidence type="ECO:0000313" key="10">
    <source>
        <dbReference type="Proteomes" id="UP000325055"/>
    </source>
</evidence>
<evidence type="ECO:0000259" key="1">
    <source>
        <dbReference type="Pfam" id="PF18990"/>
    </source>
</evidence>
<evidence type="ECO:0000313" key="7">
    <source>
        <dbReference type="EMBL" id="RGS39155.1"/>
    </source>
</evidence>
<dbReference type="Proteomes" id="UP001266995">
    <property type="component" value="Unassembled WGS sequence"/>
</dbReference>
<dbReference type="KEGG" id="bcel:BcellWH2_01688"/>
<dbReference type="EMBL" id="QRVJ01000002">
    <property type="protein sequence ID" value="RGS39155.1"/>
    <property type="molecule type" value="Genomic_DNA"/>
</dbReference>
<evidence type="ECO:0000313" key="11">
    <source>
        <dbReference type="Proteomes" id="UP000482653"/>
    </source>
</evidence>
<dbReference type="Proteomes" id="UP000283341">
    <property type="component" value="Unassembled WGS sequence"/>
</dbReference>